<evidence type="ECO:0000313" key="1">
    <source>
        <dbReference type="EMBL" id="CBJ88376.1"/>
    </source>
</evidence>
<keyword evidence="2" id="KW-1185">Reference proteome</keyword>
<gene>
    <name evidence="1" type="ordered locus">XNC1_0293</name>
</gene>
<accession>D3VHN7</accession>
<dbReference type="AlphaFoldDB" id="D3VHN7"/>
<organism evidence="1 2">
    <name type="scientific">Xenorhabdus nematophila (strain ATCC 19061 / DSM 3370 / CCUG 14189 / LMG 1036 / NCIMB 9965 / AN6)</name>
    <dbReference type="NCBI Taxonomy" id="406817"/>
    <lineage>
        <taxon>Bacteria</taxon>
        <taxon>Pseudomonadati</taxon>
        <taxon>Pseudomonadota</taxon>
        <taxon>Gammaproteobacteria</taxon>
        <taxon>Enterobacterales</taxon>
        <taxon>Morganellaceae</taxon>
        <taxon>Xenorhabdus</taxon>
    </lineage>
</organism>
<dbReference type="EMBL" id="FN667742">
    <property type="protein sequence ID" value="CBJ88376.1"/>
    <property type="molecule type" value="Genomic_DNA"/>
</dbReference>
<evidence type="ECO:0000313" key="2">
    <source>
        <dbReference type="Proteomes" id="UP000008075"/>
    </source>
</evidence>
<sequence>MNARAHRTNNLRKCLLPRLLIPGRVGLPPVLDCRGTSPIDAAKSRLHENCLPSPGWDESRLAVMGPTPGIVIIR</sequence>
<dbReference type="Proteomes" id="UP000008075">
    <property type="component" value="Chromosome"/>
</dbReference>
<dbReference type="KEGG" id="xne:XNC1_0293"/>
<dbReference type="HOGENOM" id="CLU_2686975_0_0_6"/>
<name>D3VHN7_XENNA</name>
<proteinExistence type="predicted"/>
<reference evidence="1 2" key="1">
    <citation type="journal article" date="2011" name="PLoS ONE">
        <title>The entomopathogenic bacterial endosymbionts xenorhabdus and photorhabdus: convergent lifestyles from divergent genomes.</title>
        <authorList>
            <person name="Chaston J.M."/>
            <person name="Suen G."/>
            <person name="Tucker S.L."/>
            <person name="Andersen A.W."/>
            <person name="Bhasin A."/>
            <person name="Bode E."/>
            <person name="Bode H.B."/>
            <person name="Brachmann A.O."/>
            <person name="Cowles C.E."/>
            <person name="Cowles K.N."/>
            <person name="Darby C."/>
            <person name="de Leon L."/>
            <person name="Drace K."/>
            <person name="Du Z."/>
            <person name="Givaudan A."/>
            <person name="Herbert Tran E.E."/>
            <person name="Jewell K.A."/>
            <person name="Knack J.J."/>
            <person name="Krasomil-Osterfeld K.C."/>
            <person name="Kukor R."/>
            <person name="Lanois A."/>
            <person name="Latreille P."/>
            <person name="Leimgruber N.K."/>
            <person name="Lipke C.M."/>
            <person name="Liu R."/>
            <person name="Lu X."/>
            <person name="Martens E.C."/>
            <person name="Marri P.R."/>
            <person name="Medigue C."/>
            <person name="Menard M.L."/>
            <person name="Miller N.M."/>
            <person name="Morales-Soto N."/>
            <person name="Norton S."/>
            <person name="Ogier J.C."/>
            <person name="Orchard S.S."/>
            <person name="Park D."/>
            <person name="Park Y."/>
            <person name="Qurollo B.A."/>
            <person name="Sugar D.R."/>
            <person name="Richards G.R."/>
            <person name="Rouy Z."/>
            <person name="Slominski B."/>
            <person name="Slominski K."/>
            <person name="Snyder H."/>
            <person name="Tjaden B.C."/>
            <person name="van der Hoeven R."/>
            <person name="Welch R.D."/>
            <person name="Wheeler C."/>
            <person name="Xiang B."/>
            <person name="Barbazuk B."/>
            <person name="Gaudriault S."/>
            <person name="Goodner B."/>
            <person name="Slater S.C."/>
            <person name="Forst S."/>
            <person name="Goldman B.S."/>
            <person name="Goodrich-Blair H."/>
        </authorList>
    </citation>
    <scope>NUCLEOTIDE SEQUENCE [LARGE SCALE GENOMIC DNA]</scope>
    <source>
        <strain evidence="2">ATCC 19061 / DSM 3370 / CCUG 14189 / LMG 1036 / NCIMB 9965 / AN6</strain>
    </source>
</reference>
<protein>
    <submittedName>
        <fullName evidence="1">Uncharacterized protein</fullName>
    </submittedName>
</protein>